<evidence type="ECO:0000313" key="2">
    <source>
        <dbReference type="EMBL" id="CAL4167763.1"/>
    </source>
</evidence>
<dbReference type="AlphaFoldDB" id="A0AAV2S9S6"/>
<evidence type="ECO:0000256" key="1">
    <source>
        <dbReference type="SAM" id="MobiDB-lite"/>
    </source>
</evidence>
<dbReference type="Proteomes" id="UP001497623">
    <property type="component" value="Unassembled WGS sequence"/>
</dbReference>
<feature type="non-terminal residue" evidence="2">
    <location>
        <position position="1"/>
    </location>
</feature>
<feature type="region of interest" description="Disordered" evidence="1">
    <location>
        <begin position="36"/>
        <end position="78"/>
    </location>
</feature>
<organism evidence="2 3">
    <name type="scientific">Meganyctiphanes norvegica</name>
    <name type="common">Northern krill</name>
    <name type="synonym">Thysanopoda norvegica</name>
    <dbReference type="NCBI Taxonomy" id="48144"/>
    <lineage>
        <taxon>Eukaryota</taxon>
        <taxon>Metazoa</taxon>
        <taxon>Ecdysozoa</taxon>
        <taxon>Arthropoda</taxon>
        <taxon>Crustacea</taxon>
        <taxon>Multicrustacea</taxon>
        <taxon>Malacostraca</taxon>
        <taxon>Eumalacostraca</taxon>
        <taxon>Eucarida</taxon>
        <taxon>Euphausiacea</taxon>
        <taxon>Euphausiidae</taxon>
        <taxon>Meganyctiphanes</taxon>
    </lineage>
</organism>
<name>A0AAV2S9S6_MEGNR</name>
<feature type="region of interest" description="Disordered" evidence="1">
    <location>
        <begin position="1"/>
        <end position="24"/>
    </location>
</feature>
<sequence>LNGHVEDLLSTFPAPSHTPSAPSLLSPILYQPHSIPAPNQLLPPPSQYPPAYQAPPVSTTNLPAAPSCDIHTSSQQPASHTQPLVYYFQVPIYFIQPTVTPF</sequence>
<accession>A0AAV2S9S6</accession>
<gene>
    <name evidence="2" type="ORF">MNOR_LOCUS33626</name>
</gene>
<comment type="caution">
    <text evidence="2">The sequence shown here is derived from an EMBL/GenBank/DDBJ whole genome shotgun (WGS) entry which is preliminary data.</text>
</comment>
<reference evidence="2 3" key="1">
    <citation type="submission" date="2024-05" db="EMBL/GenBank/DDBJ databases">
        <authorList>
            <person name="Wallberg A."/>
        </authorList>
    </citation>
    <scope>NUCLEOTIDE SEQUENCE [LARGE SCALE GENOMIC DNA]</scope>
</reference>
<proteinExistence type="predicted"/>
<protein>
    <submittedName>
        <fullName evidence="2">Uncharacterized protein</fullName>
    </submittedName>
</protein>
<keyword evidence="3" id="KW-1185">Reference proteome</keyword>
<dbReference type="EMBL" id="CAXKWB010049038">
    <property type="protein sequence ID" value="CAL4167763.1"/>
    <property type="molecule type" value="Genomic_DNA"/>
</dbReference>
<evidence type="ECO:0000313" key="3">
    <source>
        <dbReference type="Proteomes" id="UP001497623"/>
    </source>
</evidence>